<organism evidence="1 2">
    <name type="scientific">Pyropia yezoensis</name>
    <name type="common">Susabi-nori</name>
    <name type="synonym">Porphyra yezoensis</name>
    <dbReference type="NCBI Taxonomy" id="2788"/>
    <lineage>
        <taxon>Eukaryota</taxon>
        <taxon>Rhodophyta</taxon>
        <taxon>Bangiophyceae</taxon>
        <taxon>Bangiales</taxon>
        <taxon>Bangiaceae</taxon>
        <taxon>Pyropia</taxon>
    </lineage>
</organism>
<evidence type="ECO:0000313" key="1">
    <source>
        <dbReference type="EMBL" id="KAK1858212.1"/>
    </source>
</evidence>
<dbReference type="EMBL" id="CM020618">
    <property type="protein sequence ID" value="KAK1858212.1"/>
    <property type="molecule type" value="Genomic_DNA"/>
</dbReference>
<comment type="caution">
    <text evidence="1">The sequence shown here is derived from an EMBL/GenBank/DDBJ whole genome shotgun (WGS) entry which is preliminary data.</text>
</comment>
<gene>
    <name evidence="1" type="ORF">I4F81_000823</name>
</gene>
<dbReference type="Proteomes" id="UP000798662">
    <property type="component" value="Chromosome 1"/>
</dbReference>
<name>A0ACC3BJX4_PYRYE</name>
<evidence type="ECO:0000313" key="2">
    <source>
        <dbReference type="Proteomes" id="UP000798662"/>
    </source>
</evidence>
<reference evidence="1" key="1">
    <citation type="submission" date="2019-11" db="EMBL/GenBank/DDBJ databases">
        <title>Nori genome reveals adaptations in red seaweeds to the harsh intertidal environment.</title>
        <authorList>
            <person name="Wang D."/>
            <person name="Mao Y."/>
        </authorList>
    </citation>
    <scope>NUCLEOTIDE SEQUENCE</scope>
    <source>
        <tissue evidence="1">Gametophyte</tissue>
    </source>
</reference>
<proteinExistence type="predicted"/>
<accession>A0ACC3BJX4</accession>
<sequence length="264" mass="28516">MATMEMRRSETIVKYFNRGRKIAWELQELGAVVNDEQLLTCLLAGLLDKIQLTQEVLLGRQGVTVLKAQELLQATETRTQRGGSRLHDDGNAFKTAADSKGVAKPKKDGKGIKCYNCNERGHISRECYLAMMAVDVPVGDVNVPEYASLTAGQASTSGEWELDSGASHHRMGGEASLTHVKERDPIAIMLADGRVKFACRSGTAVLTVHGDDAPAKLTLSDVLVVPGLSAPLFSIRQAAGHGFKVEFDNHGVTIKDGDGKVRCQ</sequence>
<protein>
    <submittedName>
        <fullName evidence="1">Uncharacterized protein</fullName>
    </submittedName>
</protein>
<keyword evidence="2" id="KW-1185">Reference proteome</keyword>